<dbReference type="NCBIfam" id="TIGR01640">
    <property type="entry name" value="F_box_assoc_1"/>
    <property type="match status" value="1"/>
</dbReference>
<accession>A0AAV1D393</accession>
<sequence length="383" mass="42939">MQATSFDDIKAITEEFGTSRLQATKTISPLEDLVFVQSGTLEYIGGDFPYFTESHYIHSQTHRLADSSHLLVVVAKCYTAKFIFPAKPDGVFSDQLPIHTFCASGTYGTDRPTGFQIHLLNFTTGEKIGLPRLELPCGYSGLTDCLLGFDPANKQYKVLLYSYSESKYSIITLGENVISKSCSWRELSISAPLNVNRTNICVDGAIYETPYRNGERVVQYFGVREEKFKSVLIPDQMTRDQYHFFSTEIGGKFTLAVLDKDGASKIILWTLINRDDQKWVKDTIELPRELLSNVMGVRTIGSINTGYKLLVTAKPAPPTSKLGMLIFCDLGDGKKYEVKQLMFEDNKVANLVIGAVLLQEDYVVIHHVENILRLNCPPRSLAE</sequence>
<gene>
    <name evidence="2" type="ORF">OLC1_LOCUS11597</name>
</gene>
<keyword evidence="3" id="KW-1185">Reference proteome</keyword>
<name>A0AAV1D393_OLDCO</name>
<dbReference type="InterPro" id="IPR017451">
    <property type="entry name" value="F-box-assoc_interact_dom"/>
</dbReference>
<reference evidence="2" key="1">
    <citation type="submission" date="2023-03" db="EMBL/GenBank/DDBJ databases">
        <authorList>
            <person name="Julca I."/>
        </authorList>
    </citation>
    <scope>NUCLEOTIDE SEQUENCE</scope>
</reference>
<dbReference type="AlphaFoldDB" id="A0AAV1D393"/>
<evidence type="ECO:0000313" key="3">
    <source>
        <dbReference type="Proteomes" id="UP001161247"/>
    </source>
</evidence>
<proteinExistence type="predicted"/>
<dbReference type="InterPro" id="IPR013187">
    <property type="entry name" value="F-box-assoc_dom_typ3"/>
</dbReference>
<dbReference type="EMBL" id="OX459121">
    <property type="protein sequence ID" value="CAI9102200.1"/>
    <property type="molecule type" value="Genomic_DNA"/>
</dbReference>
<feature type="domain" description="F-box associated beta-propeller type 3" evidence="1">
    <location>
        <begin position="119"/>
        <end position="306"/>
    </location>
</feature>
<dbReference type="PANTHER" id="PTHR31111">
    <property type="entry name" value="BNAA05G37150D PROTEIN-RELATED"/>
    <property type="match status" value="1"/>
</dbReference>
<dbReference type="Proteomes" id="UP001161247">
    <property type="component" value="Chromosome 4"/>
</dbReference>
<dbReference type="Pfam" id="PF08268">
    <property type="entry name" value="FBA_3"/>
    <property type="match status" value="1"/>
</dbReference>
<organism evidence="2 3">
    <name type="scientific">Oldenlandia corymbosa var. corymbosa</name>
    <dbReference type="NCBI Taxonomy" id="529605"/>
    <lineage>
        <taxon>Eukaryota</taxon>
        <taxon>Viridiplantae</taxon>
        <taxon>Streptophyta</taxon>
        <taxon>Embryophyta</taxon>
        <taxon>Tracheophyta</taxon>
        <taxon>Spermatophyta</taxon>
        <taxon>Magnoliopsida</taxon>
        <taxon>eudicotyledons</taxon>
        <taxon>Gunneridae</taxon>
        <taxon>Pentapetalae</taxon>
        <taxon>asterids</taxon>
        <taxon>lamiids</taxon>
        <taxon>Gentianales</taxon>
        <taxon>Rubiaceae</taxon>
        <taxon>Rubioideae</taxon>
        <taxon>Spermacoceae</taxon>
        <taxon>Hedyotis-Oldenlandia complex</taxon>
        <taxon>Oldenlandia</taxon>
    </lineage>
</organism>
<dbReference type="PANTHER" id="PTHR31111:SF138">
    <property type="entry name" value="F-BOX ASSOCIATED DOMAIN-CONTAINING PROTEIN"/>
    <property type="match status" value="1"/>
</dbReference>
<evidence type="ECO:0000313" key="2">
    <source>
        <dbReference type="EMBL" id="CAI9102200.1"/>
    </source>
</evidence>
<evidence type="ECO:0000259" key="1">
    <source>
        <dbReference type="Pfam" id="PF08268"/>
    </source>
</evidence>
<protein>
    <submittedName>
        <fullName evidence="2">OLC1v1000432C1</fullName>
    </submittedName>
</protein>